<evidence type="ECO:0000259" key="3">
    <source>
        <dbReference type="Pfam" id="PF08279"/>
    </source>
</evidence>
<evidence type="ECO:0000256" key="1">
    <source>
        <dbReference type="PIRSR" id="PIRSR037847-1"/>
    </source>
</evidence>
<dbReference type="Pfam" id="PF02829">
    <property type="entry name" value="3H"/>
    <property type="match status" value="1"/>
</dbReference>
<dbReference type="PIRSF" id="PIRSF037847">
    <property type="entry name" value="NiaR"/>
    <property type="match status" value="1"/>
</dbReference>
<feature type="binding site" evidence="1">
    <location>
        <position position="145"/>
    </location>
    <ligand>
        <name>Ni(2+)</name>
        <dbReference type="ChEBI" id="CHEBI:49786"/>
    </ligand>
</feature>
<evidence type="ECO:0000259" key="2">
    <source>
        <dbReference type="Pfam" id="PF02829"/>
    </source>
</evidence>
<dbReference type="Gene3D" id="1.10.10.10">
    <property type="entry name" value="Winged helix-like DNA-binding domain superfamily/Winged helix DNA-binding domain"/>
    <property type="match status" value="1"/>
</dbReference>
<feature type="binding site" evidence="1">
    <location>
        <position position="86"/>
    </location>
    <ligand>
        <name>Ni(2+)</name>
        <dbReference type="ChEBI" id="CHEBI:49786"/>
    </ligand>
</feature>
<organism evidence="4 5">
    <name type="scientific">Collinsella aerofaciens</name>
    <dbReference type="NCBI Taxonomy" id="74426"/>
    <lineage>
        <taxon>Bacteria</taxon>
        <taxon>Bacillati</taxon>
        <taxon>Actinomycetota</taxon>
        <taxon>Coriobacteriia</taxon>
        <taxon>Coriobacteriales</taxon>
        <taxon>Coriobacteriaceae</taxon>
        <taxon>Collinsella</taxon>
    </lineage>
</organism>
<dbReference type="SUPFAM" id="SSF75500">
    <property type="entry name" value="Putative transcriptional regulator TM1602, C-terminal domain"/>
    <property type="match status" value="1"/>
</dbReference>
<dbReference type="AlphaFoldDB" id="A0A173XGY2"/>
<dbReference type="EMBL" id="CYYP01000002">
    <property type="protein sequence ID" value="CUN50939.1"/>
    <property type="molecule type" value="Genomic_DNA"/>
</dbReference>
<dbReference type="InterPro" id="IPR036388">
    <property type="entry name" value="WH-like_DNA-bd_sf"/>
</dbReference>
<dbReference type="InterPro" id="IPR035922">
    <property type="entry name" value="3H_dom_sf"/>
</dbReference>
<dbReference type="SUPFAM" id="SSF46785">
    <property type="entry name" value="Winged helix' DNA-binding domain"/>
    <property type="match status" value="1"/>
</dbReference>
<dbReference type="PANTHER" id="PTHR40068:SF1">
    <property type="entry name" value="TRANSCRIPTION REPRESSOR NIAR-RELATED"/>
    <property type="match status" value="1"/>
</dbReference>
<dbReference type="GO" id="GO:0046872">
    <property type="term" value="F:metal ion binding"/>
    <property type="evidence" value="ECO:0007669"/>
    <property type="project" value="UniProtKB-KW"/>
</dbReference>
<sequence length="181" mass="19916">MNARERRRAIMAVLEGAKGPVSGSALAHEVGVSRQVVVQDIALLRADGHDIVATNRGYVLQEAPSSPAVPTRLVKVRHSVEQAGDELTSIVDAGGAVLNVIVNHRVYGKITADLDIRNRRDVERYLRDIESGKSFPLLTVTSGYHFHRIAAEDEQTLDEIEAMLKEEGYLADLMPYEDDLS</sequence>
<evidence type="ECO:0000313" key="5">
    <source>
        <dbReference type="Proteomes" id="UP000095468"/>
    </source>
</evidence>
<evidence type="ECO:0000313" key="4">
    <source>
        <dbReference type="EMBL" id="CUN50939.1"/>
    </source>
</evidence>
<keyword evidence="1" id="KW-0479">Metal-binding</keyword>
<gene>
    <name evidence="4" type="primary">niaR</name>
    <name evidence="4" type="ORF">ERS852381_00307</name>
</gene>
<reference evidence="4 5" key="1">
    <citation type="submission" date="2015-09" db="EMBL/GenBank/DDBJ databases">
        <authorList>
            <consortium name="Pathogen Informatics"/>
        </authorList>
    </citation>
    <scope>NUCLEOTIDE SEQUENCE [LARGE SCALE GENOMIC DNA]</scope>
    <source>
        <strain evidence="4 5">2789STDY5608823</strain>
    </source>
</reference>
<dbReference type="Gene3D" id="3.30.1340.20">
    <property type="entry name" value="3H domain"/>
    <property type="match status" value="1"/>
</dbReference>
<dbReference type="PANTHER" id="PTHR40068">
    <property type="entry name" value="TRANSCRIPTION REPRESSOR NIAR-RELATED"/>
    <property type="match status" value="1"/>
</dbReference>
<keyword evidence="1" id="KW-0533">Nickel</keyword>
<feature type="domain" description="3H" evidence="2">
    <location>
        <begin position="74"/>
        <end position="170"/>
    </location>
</feature>
<accession>A0A173XGY2</accession>
<dbReference type="RefSeq" id="WP_055285311.1">
    <property type="nucleotide sequence ID" value="NZ_CYYP01000002.1"/>
</dbReference>
<feature type="domain" description="Helix-turn-helix type 11" evidence="3">
    <location>
        <begin position="6"/>
        <end position="58"/>
    </location>
</feature>
<proteinExistence type="predicted"/>
<feature type="binding site" evidence="1">
    <location>
        <position position="78"/>
    </location>
    <ligand>
        <name>Ni(2+)</name>
        <dbReference type="ChEBI" id="CHEBI:49786"/>
    </ligand>
</feature>
<name>A0A173XGY2_9ACTN</name>
<dbReference type="InterPro" id="IPR026043">
    <property type="entry name" value="NadR"/>
</dbReference>
<protein>
    <submittedName>
        <fullName evidence="4">Probable transcription repressor NiaR</fullName>
    </submittedName>
</protein>
<feature type="binding site" evidence="1">
    <location>
        <position position="147"/>
    </location>
    <ligand>
        <name>Ni(2+)</name>
        <dbReference type="ChEBI" id="CHEBI:49786"/>
    </ligand>
</feature>
<dbReference type="InterPro" id="IPR036390">
    <property type="entry name" value="WH_DNA-bd_sf"/>
</dbReference>
<dbReference type="InterPro" id="IPR013196">
    <property type="entry name" value="HTH_11"/>
</dbReference>
<dbReference type="Pfam" id="PF08279">
    <property type="entry name" value="HTH_11"/>
    <property type="match status" value="1"/>
</dbReference>
<dbReference type="InterPro" id="IPR004173">
    <property type="entry name" value="3H_domain"/>
</dbReference>
<dbReference type="Proteomes" id="UP000095468">
    <property type="component" value="Unassembled WGS sequence"/>
</dbReference>